<sequence length="84" mass="9856">MRESITAPLRTNHPSAQVPDEKTWGKSFSPFEIRIPVHFIYRLRPRVDDFVTSCPLKLCTEEGDQFRIRRWSGIVGTRRKGKKQ</sequence>
<dbReference type="EMBL" id="JAFNEN010000174">
    <property type="protein sequence ID" value="KAG8190791.1"/>
    <property type="molecule type" value="Genomic_DNA"/>
</dbReference>
<evidence type="ECO:0000313" key="2">
    <source>
        <dbReference type="EMBL" id="KAG8190791.1"/>
    </source>
</evidence>
<dbReference type="AlphaFoldDB" id="A0AAV6V3F7"/>
<protein>
    <submittedName>
        <fullName evidence="2">Uncharacterized protein</fullName>
    </submittedName>
</protein>
<proteinExistence type="predicted"/>
<keyword evidence="3" id="KW-1185">Reference proteome</keyword>
<evidence type="ECO:0000256" key="1">
    <source>
        <dbReference type="SAM" id="MobiDB-lite"/>
    </source>
</evidence>
<dbReference type="Proteomes" id="UP000827092">
    <property type="component" value="Unassembled WGS sequence"/>
</dbReference>
<reference evidence="2 3" key="1">
    <citation type="journal article" date="2022" name="Nat. Ecol. Evol.">
        <title>A masculinizing supergene underlies an exaggerated male reproductive morph in a spider.</title>
        <authorList>
            <person name="Hendrickx F."/>
            <person name="De Corte Z."/>
            <person name="Sonet G."/>
            <person name="Van Belleghem S.M."/>
            <person name="Kostlbacher S."/>
            <person name="Vangestel C."/>
        </authorList>
    </citation>
    <scope>NUCLEOTIDE SEQUENCE [LARGE SCALE GENOMIC DNA]</scope>
    <source>
        <strain evidence="2">W744_W776</strain>
    </source>
</reference>
<evidence type="ECO:0000313" key="3">
    <source>
        <dbReference type="Proteomes" id="UP000827092"/>
    </source>
</evidence>
<feature type="region of interest" description="Disordered" evidence="1">
    <location>
        <begin position="1"/>
        <end position="21"/>
    </location>
</feature>
<accession>A0AAV6V3F7</accession>
<name>A0AAV6V3F7_9ARAC</name>
<organism evidence="2 3">
    <name type="scientific">Oedothorax gibbosus</name>
    <dbReference type="NCBI Taxonomy" id="931172"/>
    <lineage>
        <taxon>Eukaryota</taxon>
        <taxon>Metazoa</taxon>
        <taxon>Ecdysozoa</taxon>
        <taxon>Arthropoda</taxon>
        <taxon>Chelicerata</taxon>
        <taxon>Arachnida</taxon>
        <taxon>Araneae</taxon>
        <taxon>Araneomorphae</taxon>
        <taxon>Entelegynae</taxon>
        <taxon>Araneoidea</taxon>
        <taxon>Linyphiidae</taxon>
        <taxon>Erigoninae</taxon>
        <taxon>Oedothorax</taxon>
    </lineage>
</organism>
<comment type="caution">
    <text evidence="2">The sequence shown here is derived from an EMBL/GenBank/DDBJ whole genome shotgun (WGS) entry which is preliminary data.</text>
</comment>
<gene>
    <name evidence="2" type="ORF">JTE90_005827</name>
</gene>